<evidence type="ECO:0000313" key="4">
    <source>
        <dbReference type="Proteomes" id="UP001172155"/>
    </source>
</evidence>
<name>A0AA40JZG8_9PEZI</name>
<dbReference type="EMBL" id="JAUKUD010000006">
    <property type="protein sequence ID" value="KAK0740728.1"/>
    <property type="molecule type" value="Genomic_DNA"/>
</dbReference>
<proteinExistence type="predicted"/>
<dbReference type="PANTHER" id="PTHR28072:SF1">
    <property type="entry name" value="CRUCIFORM CUTTING ENDONUCLEASE 1, MITOCHONDRIAL-RELATED"/>
    <property type="match status" value="1"/>
</dbReference>
<feature type="domain" description="Mitochondrial resolvase Ydc2 catalytic" evidence="2">
    <location>
        <begin position="56"/>
        <end position="282"/>
    </location>
</feature>
<dbReference type="InterPro" id="IPR015242">
    <property type="entry name" value="Ydc2_cat"/>
</dbReference>
<dbReference type="GO" id="GO:0070336">
    <property type="term" value="F:flap-structured DNA binding"/>
    <property type="evidence" value="ECO:0007669"/>
    <property type="project" value="TreeGrafter"/>
</dbReference>
<dbReference type="Pfam" id="PF09159">
    <property type="entry name" value="Ydc2-catalyt"/>
    <property type="match status" value="1"/>
</dbReference>
<dbReference type="InterPro" id="IPR039197">
    <property type="entry name" value="Mrs1/Cce1"/>
</dbReference>
<organism evidence="3 4">
    <name type="scientific">Schizothecium vesticola</name>
    <dbReference type="NCBI Taxonomy" id="314040"/>
    <lineage>
        <taxon>Eukaryota</taxon>
        <taxon>Fungi</taxon>
        <taxon>Dikarya</taxon>
        <taxon>Ascomycota</taxon>
        <taxon>Pezizomycotina</taxon>
        <taxon>Sordariomycetes</taxon>
        <taxon>Sordariomycetidae</taxon>
        <taxon>Sordariales</taxon>
        <taxon>Schizotheciaceae</taxon>
        <taxon>Schizothecium</taxon>
    </lineage>
</organism>
<dbReference type="GO" id="GO:0000403">
    <property type="term" value="F:Y-form DNA binding"/>
    <property type="evidence" value="ECO:0007669"/>
    <property type="project" value="TreeGrafter"/>
</dbReference>
<evidence type="ECO:0000259" key="2">
    <source>
        <dbReference type="Pfam" id="PF09159"/>
    </source>
</evidence>
<dbReference type="InterPro" id="IPR012337">
    <property type="entry name" value="RNaseH-like_sf"/>
</dbReference>
<feature type="region of interest" description="Disordered" evidence="1">
    <location>
        <begin position="235"/>
        <end position="255"/>
    </location>
</feature>
<evidence type="ECO:0000256" key="1">
    <source>
        <dbReference type="SAM" id="MobiDB-lite"/>
    </source>
</evidence>
<sequence>MPSKPLSKPLAHLTSKYLQSASLQCGLPLTGSKPTLMSNLRAAAAAPTTLTPTSRILSIDLGLRNLAFALLTPTHTPKKQHNLTLRAWTRLDLLPPDLNKPTHDFSPPSIAHLAVSLLHTHLLPLSPTHILIERQRFRSGGAAPVLEWTLRVNALETALYAALATLRHLEVWEGRVVTGEEATRGKARATGSKAMKLAKIRLVEASLREGKAVGLGTDEVREAVRRFLAAGESRGRKKGGKKAEGEGVETVETDDGKKRDDLADCLCQGVAWLQWQRNLEDLKKKEPWILESAEEMLE</sequence>
<dbReference type="GO" id="GO:0000402">
    <property type="term" value="F:crossed form four-way junction DNA binding"/>
    <property type="evidence" value="ECO:0007669"/>
    <property type="project" value="TreeGrafter"/>
</dbReference>
<gene>
    <name evidence="3" type="ORF">B0T18DRAFT_449281</name>
</gene>
<dbReference type="CDD" id="cd16963">
    <property type="entry name" value="CCE1"/>
    <property type="match status" value="1"/>
</dbReference>
<evidence type="ECO:0000313" key="3">
    <source>
        <dbReference type="EMBL" id="KAK0740728.1"/>
    </source>
</evidence>
<dbReference type="SUPFAM" id="SSF53098">
    <property type="entry name" value="Ribonuclease H-like"/>
    <property type="match status" value="1"/>
</dbReference>
<keyword evidence="4" id="KW-1185">Reference proteome</keyword>
<dbReference type="GO" id="GO:0005739">
    <property type="term" value="C:mitochondrion"/>
    <property type="evidence" value="ECO:0007669"/>
    <property type="project" value="TreeGrafter"/>
</dbReference>
<dbReference type="GO" id="GO:0004520">
    <property type="term" value="F:DNA endonuclease activity"/>
    <property type="evidence" value="ECO:0007669"/>
    <property type="project" value="TreeGrafter"/>
</dbReference>
<dbReference type="Gene3D" id="3.30.420.10">
    <property type="entry name" value="Ribonuclease H-like superfamily/Ribonuclease H"/>
    <property type="match status" value="1"/>
</dbReference>
<accession>A0AA40JZG8</accession>
<reference evidence="3" key="1">
    <citation type="submission" date="2023-06" db="EMBL/GenBank/DDBJ databases">
        <title>Genome-scale phylogeny and comparative genomics of the fungal order Sordariales.</title>
        <authorList>
            <consortium name="Lawrence Berkeley National Laboratory"/>
            <person name="Hensen N."/>
            <person name="Bonometti L."/>
            <person name="Westerberg I."/>
            <person name="Brannstrom I.O."/>
            <person name="Guillou S."/>
            <person name="Cros-Aarteil S."/>
            <person name="Calhoun S."/>
            <person name="Haridas S."/>
            <person name="Kuo A."/>
            <person name="Mondo S."/>
            <person name="Pangilinan J."/>
            <person name="Riley R."/>
            <person name="LaButti K."/>
            <person name="Andreopoulos B."/>
            <person name="Lipzen A."/>
            <person name="Chen C."/>
            <person name="Yanf M."/>
            <person name="Daum C."/>
            <person name="Ng V."/>
            <person name="Clum A."/>
            <person name="Steindorff A."/>
            <person name="Ohm R."/>
            <person name="Martin F."/>
            <person name="Silar P."/>
            <person name="Natvig D."/>
            <person name="Lalanne C."/>
            <person name="Gautier V."/>
            <person name="Ament-velasquez S.L."/>
            <person name="Kruys A."/>
            <person name="Hutchinson M.I."/>
            <person name="Powell A.J."/>
            <person name="Barry K."/>
            <person name="Miller A.N."/>
            <person name="Grigoriev I.V."/>
            <person name="Debuchy R."/>
            <person name="Gladieux P."/>
            <person name="Thoren M.H."/>
            <person name="Johannesson H."/>
        </authorList>
    </citation>
    <scope>NUCLEOTIDE SEQUENCE</scope>
    <source>
        <strain evidence="3">SMH3187-1</strain>
    </source>
</reference>
<dbReference type="Proteomes" id="UP001172155">
    <property type="component" value="Unassembled WGS sequence"/>
</dbReference>
<dbReference type="InterPro" id="IPR036397">
    <property type="entry name" value="RNaseH_sf"/>
</dbReference>
<dbReference type="PANTHER" id="PTHR28072">
    <property type="entry name" value="CRUCIFORM CUTTING ENDONUCLEASE 1, MITOCHONDRIAL-RELATED"/>
    <property type="match status" value="1"/>
</dbReference>
<comment type="caution">
    <text evidence="3">The sequence shown here is derived from an EMBL/GenBank/DDBJ whole genome shotgun (WGS) entry which is preliminary data.</text>
</comment>
<protein>
    <submittedName>
        <fullName evidence="3">Mitochondrial resolvase Ydc2</fullName>
    </submittedName>
</protein>
<dbReference type="AlphaFoldDB" id="A0AA40JZG8"/>